<evidence type="ECO:0000256" key="12">
    <source>
        <dbReference type="SAM" id="Phobius"/>
    </source>
</evidence>
<dbReference type="GO" id="GO:0005524">
    <property type="term" value="F:ATP binding"/>
    <property type="evidence" value="ECO:0007669"/>
    <property type="project" value="UniProtKB-UniRule"/>
</dbReference>
<proteinExistence type="predicted"/>
<evidence type="ECO:0000259" key="13">
    <source>
        <dbReference type="PROSITE" id="PS50011"/>
    </source>
</evidence>
<evidence type="ECO:0000256" key="3">
    <source>
        <dbReference type="ARBA" id="ARBA00022553"/>
    </source>
</evidence>
<dbReference type="InterPro" id="IPR000719">
    <property type="entry name" value="Prot_kinase_dom"/>
</dbReference>
<keyword evidence="12" id="KW-0472">Membrane</keyword>
<comment type="caution">
    <text evidence="15">The sequence shown here is derived from an EMBL/GenBank/DDBJ whole genome shotgun (WGS) entry which is preliminary data.</text>
</comment>
<dbReference type="SMART" id="SM00135">
    <property type="entry name" value="LY"/>
    <property type="match status" value="5"/>
</dbReference>
<dbReference type="PROSITE" id="PS50853">
    <property type="entry name" value="FN3"/>
    <property type="match status" value="4"/>
</dbReference>
<dbReference type="GO" id="GO:0005886">
    <property type="term" value="C:plasma membrane"/>
    <property type="evidence" value="ECO:0007669"/>
    <property type="project" value="TreeGrafter"/>
</dbReference>
<keyword evidence="9" id="KW-0325">Glycoprotein</keyword>
<dbReference type="InterPro" id="IPR011042">
    <property type="entry name" value="6-blade_b-propeller_TolB-like"/>
</dbReference>
<dbReference type="GO" id="GO:0043235">
    <property type="term" value="C:receptor complex"/>
    <property type="evidence" value="ECO:0007669"/>
    <property type="project" value="TreeGrafter"/>
</dbReference>
<keyword evidence="8" id="KW-0829">Tyrosine-protein kinase</keyword>
<dbReference type="InterPro" id="IPR020635">
    <property type="entry name" value="Tyr_kinase_cat_dom"/>
</dbReference>
<dbReference type="SMART" id="SM00219">
    <property type="entry name" value="TyrKc"/>
    <property type="match status" value="1"/>
</dbReference>
<evidence type="ECO:0000256" key="10">
    <source>
        <dbReference type="PROSITE-ProRule" id="PRU10141"/>
    </source>
</evidence>
<feature type="region of interest" description="Disordered" evidence="11">
    <location>
        <begin position="2319"/>
        <end position="2367"/>
    </location>
</feature>
<keyword evidence="12" id="KW-0812">Transmembrane</keyword>
<dbReference type="SUPFAM" id="SSF63825">
    <property type="entry name" value="YWTD domain"/>
    <property type="match status" value="3"/>
</dbReference>
<dbReference type="PROSITE" id="PS50011">
    <property type="entry name" value="PROTEIN_KINASE_DOM"/>
    <property type="match status" value="1"/>
</dbReference>
<accession>A0A9Q0RJY3</accession>
<dbReference type="PRINTS" id="PR00109">
    <property type="entry name" value="TYRKINASE"/>
</dbReference>
<evidence type="ECO:0000313" key="15">
    <source>
        <dbReference type="EMBL" id="KAJ6215786.1"/>
    </source>
</evidence>
<feature type="binding site" evidence="10">
    <location>
        <position position="1986"/>
    </location>
    <ligand>
        <name>ATP</name>
        <dbReference type="ChEBI" id="CHEBI:30616"/>
    </ligand>
</feature>
<keyword evidence="16" id="KW-1185">Reference proteome</keyword>
<evidence type="ECO:0000256" key="4">
    <source>
        <dbReference type="ARBA" id="ARBA00022679"/>
    </source>
</evidence>
<keyword evidence="6" id="KW-0418">Kinase</keyword>
<dbReference type="Pfam" id="PF07714">
    <property type="entry name" value="PK_Tyr_Ser-Thr"/>
    <property type="match status" value="1"/>
</dbReference>
<dbReference type="Gene3D" id="1.10.510.10">
    <property type="entry name" value="Transferase(Phosphotransferase) domain 1"/>
    <property type="match status" value="1"/>
</dbReference>
<evidence type="ECO:0000256" key="2">
    <source>
        <dbReference type="ARBA" id="ARBA00011902"/>
    </source>
</evidence>
<dbReference type="Proteomes" id="UP001142055">
    <property type="component" value="Chromosome 4"/>
</dbReference>
<dbReference type="InterPro" id="IPR000033">
    <property type="entry name" value="LDLR_classB_rpt"/>
</dbReference>
<reference evidence="15" key="1">
    <citation type="submission" date="2022-12" db="EMBL/GenBank/DDBJ databases">
        <title>Genome assemblies of Blomia tropicalis.</title>
        <authorList>
            <person name="Cui Y."/>
        </authorList>
    </citation>
    <scope>NUCLEOTIDE SEQUENCE</scope>
    <source>
        <tissue evidence="15">Adult mites</tissue>
    </source>
</reference>
<sequence length="2400" mass="274272">MNYVFNGLKSNTEYTITIVTFNNFGEGPICRRTVMTLPSSSSSSTKVMENEQDSDISDSTNTDMNGMVDEEPYKLFIATTSEVARRHTDTPSFDEEIIYHLTDYTESHRITGMAIHVRMMYLFVSDSGGTVRRVSLKENNQEINQVIKIINGNTIPSHLSMDWLNDRLYLVEDGRICRCNLDGDAMESVVVGFRSRPIDMKVDPYNGYLFWLIGVNSVGSESATTTGLYRVDLADLNTNGGSGGKGRIHYTNGNLIFQSKRSAPFNTFAINYFDYRIYFPVAMSKNIHSITIDGKDEEAIRDNANSPDVLVDIENMIIYDRRLYFTKGGNISVEDYNEADDIYYHNSYHIVGETTGSIQSQTGSMSSSSQANSANIDSTLVSILVMDNQSQPFPVPLNPVERVQAIFLDTSATISWEKPTRFGGSGRGAWQDWRYEVSIEQQDTMIVHMAEVNNVTNCVADELKPDTEYAIKVRAWSPAGKGAWSDVFRGRTWPSMVRHPYALIGTDDGLFRIDIGGKILEQLIPRSRLNDNSIINSIVTYHKSILFNTNSSVWSYDTTNGLINRLGNITNAASIQIEPLAGKFYWSIPFERMICRSNIDGSQMEILPIMTYAQQIEIDSINGILYWSTKYAIKYSLLNGMKRSHGELTRSDEIKSIVINHRERTLYWITRNSIDNIDWLYRTILLSHEQMMNGINWNHRLEAVTKLPDSHLIGPMSSFANRLFWLQTELNVIKISDPMAITFATLKQLSNVYSFHMVHDSYDDTETDDEIGSTKKLNVIPDSIDPQSIRIEGTWENFTFHWPSIENVNYGSVYYDLVLEDHDHKRTNVIVNQTWYNCPDHLKPLKPYLPMRIAIRPFTYWASARQTVLTLHTPSSIPSKPRDIRVFIYVNQSVPLSHQSSNDHQQQQGNLIPSNGIAAEARWRPPLESNGIIHSYTVSLWTVLYDNKADLQSRVIENDLHIRFDHLKPNATYYFEVRAATDAGEGPPSDVYQFKTFTDSTPSRLLLAESDSILLSDMDLRQNEVVTKSINPLMIDYVSKEDIVFWVEDGNYLKRTSLNIGNNYTLIAQLHESITGLTVDWIGRRLYLATIDRYRNQSTIWSYDYSHEHAHLIPIHLINGMEIPCLRINPYGNELIWTETATKPTSRLDDDDVDDYYGNMGNTMKMCQLENYGTSCITVRRLFGNNYPQNNQLSLINNGNRLSNDLQTCNCSYNTPVGPSFALDFSNVINPTNGEVNIIYYDLIGHHWSSTNKFACQCQRLTSPISGSIPNSTLMAKPSFGKIYRTTLDGIDMIESIVYPNIGRIQSMIGYNPHQQPYPEFGCLMPHHLRTNVQMIESSAYSLTLRVIVMMNRESNHHHQQQQRQQPLECGHISLPSLRYRIRYRKHYDNVQIDCRRVDVQQCVQFDSDNDTFTINDLEPFTNYTISIELDNFYLSMSRASYQHSLAAHLAFVLPTDEMYRHLYSENFIFRTSESRPGPPRNVRALIESPERIMILWNQPDKLNSHHITYEVWWYSVELNRKSVFHSNDRTSDGSFYMHLDGIKPGKVYNVSVRAYADNHQYMESVPIMVRAYDDPAPLRVTSIDSRSITLKWDSPMEESIIDHHQLYMQKDNDDDFDVVDGDDDDDDQHSSMNWTTFVKNLTLPNSTYEFRVKNLLPNTRYRFQLTLTYTTSQELFVWPRKLLLVTTMSDVPDTPIINGIVPISNSGDSLRGTPVFKVSWDPVKSNTHEPNVYYSLYEATYDDQDDENIMVNDDDIEIGGNSRRSSGDEEQQQVNGTQIVDEDGEQMANSNITLETNSTINDSMAEQSLNDSKWKLVYNGTDTFWVITGLESGRQHLFRLAAANSLGRSNFTSTTEPFYLPIQDISLTQTQENRLLVFTIITLILMFSVVAMVVYVALRRYKPKEKTMDNGSIEFPIELVPWGELPHPHMPNQLYINSNVETMNLGDIKVIDFNMITRGKHLGKGNFGEVYEGILHKSEQKVAIKILNKFTADDQINFLKEAKFMSRFQHEHILKLLGVCLNAEQPIIVMELMDGGDLLNYLRRNRPSMIAPSPLTMDDLLSITIDIVKGCEYLESLCTVHRDLAARNCLVSSFDSNQRVVKIADFGLTRAMYKQNYYRKEGGMLPVKWMSPESLVDGVFTTKSDVWAFGIVMYEVMTFAEQPYPGMSNEEVLKHVRVGKTLTQPIGCPFEIYVLMQQCWAYDKDERPNFTHLRVELESIRRTYQTLKRQHVETANRNRKMTENQLNTVHNLNYIGNSSSPSSSINSNGCAIVAGASNWPTDGNVFYSPYHNQPLINRMDEYHFPSRLTSATLVLGNHHHNHHHPQTQTQYLSSNLSTSSSSVISHSRSNSNHSQNSQPNLNGPYLNANGRPATIYEGADTLMARSIVDLEGYVIPIRT</sequence>
<dbReference type="CDD" id="cd00063">
    <property type="entry name" value="FN3"/>
    <property type="match status" value="4"/>
</dbReference>
<dbReference type="GO" id="GO:0004714">
    <property type="term" value="F:transmembrane receptor protein tyrosine kinase activity"/>
    <property type="evidence" value="ECO:0007669"/>
    <property type="project" value="UniProtKB-EC"/>
</dbReference>
<evidence type="ECO:0000259" key="14">
    <source>
        <dbReference type="PROSITE" id="PS50853"/>
    </source>
</evidence>
<dbReference type="OMA" id="RDYWHLQ"/>
<evidence type="ECO:0000256" key="9">
    <source>
        <dbReference type="ARBA" id="ARBA00023180"/>
    </source>
</evidence>
<dbReference type="InterPro" id="IPR050122">
    <property type="entry name" value="RTK"/>
</dbReference>
<dbReference type="PANTHER" id="PTHR24416:SF527">
    <property type="entry name" value="PROTO-ONCOGENE TYROSINE-PROTEIN KINASE ROS"/>
    <property type="match status" value="1"/>
</dbReference>
<dbReference type="SUPFAM" id="SSF56112">
    <property type="entry name" value="Protein kinase-like (PK-like)"/>
    <property type="match status" value="1"/>
</dbReference>
<feature type="domain" description="Protein kinase" evidence="13">
    <location>
        <begin position="1957"/>
        <end position="2228"/>
    </location>
</feature>
<feature type="domain" description="Fibronectin type-III" evidence="14">
    <location>
        <begin position="1"/>
        <end position="40"/>
    </location>
</feature>
<protein>
    <recommendedName>
        <fullName evidence="2">receptor protein-tyrosine kinase</fullName>
        <ecNumber evidence="2">2.7.10.1</ecNumber>
    </recommendedName>
</protein>
<dbReference type="SMART" id="SM00060">
    <property type="entry name" value="FN3"/>
    <property type="match status" value="6"/>
</dbReference>
<feature type="transmembrane region" description="Helical" evidence="12">
    <location>
        <begin position="1876"/>
        <end position="1899"/>
    </location>
</feature>
<evidence type="ECO:0000313" key="16">
    <source>
        <dbReference type="Proteomes" id="UP001142055"/>
    </source>
</evidence>
<evidence type="ECO:0000256" key="6">
    <source>
        <dbReference type="ARBA" id="ARBA00022777"/>
    </source>
</evidence>
<evidence type="ECO:0000256" key="5">
    <source>
        <dbReference type="ARBA" id="ARBA00022741"/>
    </source>
</evidence>
<keyword evidence="4" id="KW-0808">Transferase</keyword>
<dbReference type="FunFam" id="1.10.510.10:FF:000554">
    <property type="entry name" value="Predicted protein"/>
    <property type="match status" value="1"/>
</dbReference>
<dbReference type="InterPro" id="IPR013783">
    <property type="entry name" value="Ig-like_fold"/>
</dbReference>
<feature type="compositionally biased region" description="Low complexity" evidence="11">
    <location>
        <begin position="2334"/>
        <end position="2363"/>
    </location>
</feature>
<dbReference type="EMBL" id="JAPWDV010000004">
    <property type="protein sequence ID" value="KAJ6215786.1"/>
    <property type="molecule type" value="Genomic_DNA"/>
</dbReference>
<dbReference type="InterPro" id="IPR017441">
    <property type="entry name" value="Protein_kinase_ATP_BS"/>
</dbReference>
<dbReference type="InterPro" id="IPR001245">
    <property type="entry name" value="Ser-Thr/Tyr_kinase_cat_dom"/>
</dbReference>
<dbReference type="Pfam" id="PF00041">
    <property type="entry name" value="fn3"/>
    <property type="match status" value="4"/>
</dbReference>
<feature type="region of interest" description="Disordered" evidence="11">
    <location>
        <begin position="40"/>
        <end position="64"/>
    </location>
</feature>
<evidence type="ECO:0000256" key="11">
    <source>
        <dbReference type="SAM" id="MobiDB-lite"/>
    </source>
</evidence>
<dbReference type="EC" id="2.7.10.1" evidence="2"/>
<dbReference type="GO" id="GO:0007169">
    <property type="term" value="P:cell surface receptor protein tyrosine kinase signaling pathway"/>
    <property type="evidence" value="ECO:0007669"/>
    <property type="project" value="TreeGrafter"/>
</dbReference>
<comment type="subcellular location">
    <subcellularLocation>
        <location evidence="1">Membrane</location>
        <topology evidence="1">Single-pass membrane protein</topology>
    </subcellularLocation>
</comment>
<keyword evidence="7 10" id="KW-0067">ATP-binding</keyword>
<dbReference type="InterPro" id="IPR003961">
    <property type="entry name" value="FN3_dom"/>
</dbReference>
<dbReference type="PANTHER" id="PTHR24416">
    <property type="entry name" value="TYROSINE-PROTEIN KINASE RECEPTOR"/>
    <property type="match status" value="1"/>
</dbReference>
<dbReference type="InterPro" id="IPR036116">
    <property type="entry name" value="FN3_sf"/>
</dbReference>
<evidence type="ECO:0000256" key="8">
    <source>
        <dbReference type="ARBA" id="ARBA00023137"/>
    </source>
</evidence>
<dbReference type="SUPFAM" id="SSF49265">
    <property type="entry name" value="Fibronectin type III"/>
    <property type="match status" value="4"/>
</dbReference>
<feature type="domain" description="Fibronectin type-III" evidence="14">
    <location>
        <begin position="905"/>
        <end position="999"/>
    </location>
</feature>
<keyword evidence="5 10" id="KW-0547">Nucleotide-binding</keyword>
<evidence type="ECO:0000256" key="1">
    <source>
        <dbReference type="ARBA" id="ARBA00004167"/>
    </source>
</evidence>
<keyword evidence="12" id="KW-1133">Transmembrane helix</keyword>
<feature type="domain" description="Fibronectin type-III" evidence="14">
    <location>
        <begin position="1479"/>
        <end position="1575"/>
    </location>
</feature>
<feature type="region of interest" description="Disordered" evidence="11">
    <location>
        <begin position="1757"/>
        <end position="1776"/>
    </location>
</feature>
<gene>
    <name evidence="15" type="ORF">RDWZM_010286</name>
</gene>
<name>A0A9Q0RJY3_BLOTA</name>
<dbReference type="Gene3D" id="2.120.10.30">
    <property type="entry name" value="TolB, C-terminal domain"/>
    <property type="match status" value="3"/>
</dbReference>
<keyword evidence="3" id="KW-0597">Phosphoprotein</keyword>
<organism evidence="15 16">
    <name type="scientific">Blomia tropicalis</name>
    <name type="common">Mite</name>
    <dbReference type="NCBI Taxonomy" id="40697"/>
    <lineage>
        <taxon>Eukaryota</taxon>
        <taxon>Metazoa</taxon>
        <taxon>Ecdysozoa</taxon>
        <taxon>Arthropoda</taxon>
        <taxon>Chelicerata</taxon>
        <taxon>Arachnida</taxon>
        <taxon>Acari</taxon>
        <taxon>Acariformes</taxon>
        <taxon>Sarcoptiformes</taxon>
        <taxon>Astigmata</taxon>
        <taxon>Glycyphagoidea</taxon>
        <taxon>Echimyopodidae</taxon>
        <taxon>Blomia</taxon>
    </lineage>
</organism>
<feature type="domain" description="Fibronectin type-III" evidence="14">
    <location>
        <begin position="395"/>
        <end position="495"/>
    </location>
</feature>
<dbReference type="Gene3D" id="2.60.40.10">
    <property type="entry name" value="Immunoglobulins"/>
    <property type="match status" value="5"/>
</dbReference>
<evidence type="ECO:0000256" key="7">
    <source>
        <dbReference type="ARBA" id="ARBA00022840"/>
    </source>
</evidence>
<dbReference type="PROSITE" id="PS00107">
    <property type="entry name" value="PROTEIN_KINASE_ATP"/>
    <property type="match status" value="1"/>
</dbReference>
<dbReference type="GO" id="GO:0032006">
    <property type="term" value="P:regulation of TOR signaling"/>
    <property type="evidence" value="ECO:0007669"/>
    <property type="project" value="TreeGrafter"/>
</dbReference>
<dbReference type="InterPro" id="IPR011009">
    <property type="entry name" value="Kinase-like_dom_sf"/>
</dbReference>